<sequence>MSLEDALALVNHTNVNKSLANDIFSGKIVERKGSHLWMEEHKLILFNYKIESFDSSTNEYTIA</sequence>
<organism evidence="1 2">
    <name type="scientific">Caligus rogercresseyi</name>
    <name type="common">Sea louse</name>
    <dbReference type="NCBI Taxonomy" id="217165"/>
    <lineage>
        <taxon>Eukaryota</taxon>
        <taxon>Metazoa</taxon>
        <taxon>Ecdysozoa</taxon>
        <taxon>Arthropoda</taxon>
        <taxon>Crustacea</taxon>
        <taxon>Multicrustacea</taxon>
        <taxon>Hexanauplia</taxon>
        <taxon>Copepoda</taxon>
        <taxon>Siphonostomatoida</taxon>
        <taxon>Caligidae</taxon>
        <taxon>Caligus</taxon>
    </lineage>
</organism>
<dbReference type="AlphaFoldDB" id="A0A7T8GU17"/>
<keyword evidence="2" id="KW-1185">Reference proteome</keyword>
<dbReference type="EMBL" id="CP045901">
    <property type="protein sequence ID" value="QQP37590.1"/>
    <property type="molecule type" value="Genomic_DNA"/>
</dbReference>
<proteinExistence type="predicted"/>
<reference evidence="2" key="1">
    <citation type="submission" date="2021-01" db="EMBL/GenBank/DDBJ databases">
        <title>Caligus Genome Assembly.</title>
        <authorList>
            <person name="Gallardo-Escarate C."/>
        </authorList>
    </citation>
    <scope>NUCLEOTIDE SEQUENCE [LARGE SCALE GENOMIC DNA]</scope>
</reference>
<evidence type="ECO:0000313" key="2">
    <source>
        <dbReference type="Proteomes" id="UP000595437"/>
    </source>
</evidence>
<accession>A0A7T8GU17</accession>
<protein>
    <submittedName>
        <fullName evidence="1">Uncharacterized protein</fullName>
    </submittedName>
</protein>
<dbReference type="OrthoDB" id="6140945at2759"/>
<dbReference type="Proteomes" id="UP000595437">
    <property type="component" value="Chromosome 12"/>
</dbReference>
<evidence type="ECO:0000313" key="1">
    <source>
        <dbReference type="EMBL" id="QQP37590.1"/>
    </source>
</evidence>
<gene>
    <name evidence="1" type="ORF">FKW44_017898</name>
</gene>
<name>A0A7T8GU17_CALRO</name>